<evidence type="ECO:0000256" key="2">
    <source>
        <dbReference type="SAM" id="Phobius"/>
    </source>
</evidence>
<dbReference type="EMBL" id="MCGO01000059">
    <property type="protein sequence ID" value="ORY35965.1"/>
    <property type="molecule type" value="Genomic_DNA"/>
</dbReference>
<keyword evidence="2" id="KW-0812">Transmembrane</keyword>
<feature type="region of interest" description="Disordered" evidence="1">
    <location>
        <begin position="60"/>
        <end position="92"/>
    </location>
</feature>
<proteinExistence type="predicted"/>
<feature type="region of interest" description="Disordered" evidence="1">
    <location>
        <begin position="1"/>
        <end position="28"/>
    </location>
</feature>
<dbReference type="OrthoDB" id="2150136at2759"/>
<evidence type="ECO:0000256" key="1">
    <source>
        <dbReference type="SAM" id="MobiDB-lite"/>
    </source>
</evidence>
<dbReference type="Proteomes" id="UP000193642">
    <property type="component" value="Unassembled WGS sequence"/>
</dbReference>
<evidence type="ECO:0000313" key="3">
    <source>
        <dbReference type="EMBL" id="ORY35965.1"/>
    </source>
</evidence>
<reference evidence="3 4" key="1">
    <citation type="submission" date="2016-07" db="EMBL/GenBank/DDBJ databases">
        <title>Pervasive Adenine N6-methylation of Active Genes in Fungi.</title>
        <authorList>
            <consortium name="DOE Joint Genome Institute"/>
            <person name="Mondo S.J."/>
            <person name="Dannebaum R.O."/>
            <person name="Kuo R.C."/>
            <person name="Labutti K."/>
            <person name="Haridas S."/>
            <person name="Kuo A."/>
            <person name="Salamov A."/>
            <person name="Ahrendt S.R."/>
            <person name="Lipzen A."/>
            <person name="Sullivan W."/>
            <person name="Andreopoulos W.B."/>
            <person name="Clum A."/>
            <person name="Lindquist E."/>
            <person name="Daum C."/>
            <person name="Ramamoorthy G.K."/>
            <person name="Gryganskyi A."/>
            <person name="Culley D."/>
            <person name="Magnuson J.K."/>
            <person name="James T.Y."/>
            <person name="O'Malley M.A."/>
            <person name="Stajich J.E."/>
            <person name="Spatafora J.W."/>
            <person name="Visel A."/>
            <person name="Grigoriev I.V."/>
        </authorList>
    </citation>
    <scope>NUCLEOTIDE SEQUENCE [LARGE SCALE GENOMIC DNA]</scope>
    <source>
        <strain evidence="3 4">JEL800</strain>
    </source>
</reference>
<sequence length="622" mass="68025">MERKDIRSALKNSTSAFKSSTQDSLELSPLHVPGPVKLQNQTNLKSIAVVFQTEIRDKDLANGTDDDEEYEEQPSKPNSILEDSFPGNSEHGSRILLRADSSHEFYASTTRNFDSLGRSSLNSGPRIESRSNAIGKEGRTSSLASSLNTSIAVMSLLGEKAWNVLRSSSIYKFVVIAQKSTQIQIYATSAFNLSMILFIVAIILIIRNSTLPNIKFYNVIHATMGAIGKMAIISGFGLCQMIGKDYVANKLLNSEKGELLVDIAKKPSKFIPKDGIFLRYAYIVSLLSLEATIWYMLLKMKWTGVKSNIGSFPCIPAMYSSNHSLFPDLGSFLAGDSSLATIYNYGLPLLDGMIGGFSAWPAAAPNSMFDIEGLGTIFAFQVACSAPTLASKPVSRNTVAVELLHSSLGANDYNATISFQVSAYSHNVIENRNQDLIQVCDVKYVIGEGNIRTTFVADEWFMQTGGQVNEIQLSNNLVITQGMNYAVGYDAPSLNVRITQILSNKSGGTVALFHWAQDENQVHNVNQTWRGITGAIGAMSHFVLMQYNGSTKGECVYSAVKDHGIIGMPSDASLSILGSSAICFVFHLLQRLFDTEFPIAVAVLFAKNDDVTYQGYRQSKSF</sequence>
<dbReference type="AlphaFoldDB" id="A0A1Y2BP91"/>
<feature type="transmembrane region" description="Helical" evidence="2">
    <location>
        <begin position="277"/>
        <end position="298"/>
    </location>
</feature>
<protein>
    <submittedName>
        <fullName evidence="3">Uncharacterized protein</fullName>
    </submittedName>
</protein>
<gene>
    <name evidence="3" type="ORF">BCR33DRAFT_790641</name>
</gene>
<feature type="transmembrane region" description="Helical" evidence="2">
    <location>
        <begin position="218"/>
        <end position="243"/>
    </location>
</feature>
<keyword evidence="2" id="KW-1133">Transmembrane helix</keyword>
<keyword evidence="4" id="KW-1185">Reference proteome</keyword>
<feature type="transmembrane region" description="Helical" evidence="2">
    <location>
        <begin position="185"/>
        <end position="206"/>
    </location>
</feature>
<evidence type="ECO:0000313" key="4">
    <source>
        <dbReference type="Proteomes" id="UP000193642"/>
    </source>
</evidence>
<accession>A0A1Y2BP91</accession>
<organism evidence="3 4">
    <name type="scientific">Rhizoclosmatium globosum</name>
    <dbReference type="NCBI Taxonomy" id="329046"/>
    <lineage>
        <taxon>Eukaryota</taxon>
        <taxon>Fungi</taxon>
        <taxon>Fungi incertae sedis</taxon>
        <taxon>Chytridiomycota</taxon>
        <taxon>Chytridiomycota incertae sedis</taxon>
        <taxon>Chytridiomycetes</taxon>
        <taxon>Chytridiales</taxon>
        <taxon>Chytriomycetaceae</taxon>
        <taxon>Rhizoclosmatium</taxon>
    </lineage>
</organism>
<keyword evidence="2" id="KW-0472">Membrane</keyword>
<comment type="caution">
    <text evidence="3">The sequence shown here is derived from an EMBL/GenBank/DDBJ whole genome shotgun (WGS) entry which is preliminary data.</text>
</comment>
<feature type="compositionally biased region" description="Polar residues" evidence="1">
    <location>
        <begin position="10"/>
        <end position="25"/>
    </location>
</feature>
<name>A0A1Y2BP91_9FUNG</name>